<proteinExistence type="predicted"/>
<gene>
    <name evidence="1" type="ORF">BT63DRAFT_457339</name>
</gene>
<dbReference type="AlphaFoldDB" id="A0A6A6UA82"/>
<dbReference type="Proteomes" id="UP000799302">
    <property type="component" value="Unassembled WGS sequence"/>
</dbReference>
<keyword evidence="2" id="KW-1185">Reference proteome</keyword>
<accession>A0A6A6UA82</accession>
<name>A0A6A6UA82_9PEZI</name>
<protein>
    <submittedName>
        <fullName evidence="1">Uncharacterized protein</fullName>
    </submittedName>
</protein>
<dbReference type="EMBL" id="MU004237">
    <property type="protein sequence ID" value="KAF2668038.1"/>
    <property type="molecule type" value="Genomic_DNA"/>
</dbReference>
<reference evidence="1" key="1">
    <citation type="journal article" date="2020" name="Stud. Mycol.">
        <title>101 Dothideomycetes genomes: a test case for predicting lifestyles and emergence of pathogens.</title>
        <authorList>
            <person name="Haridas S."/>
            <person name="Albert R."/>
            <person name="Binder M."/>
            <person name="Bloem J."/>
            <person name="Labutti K."/>
            <person name="Salamov A."/>
            <person name="Andreopoulos B."/>
            <person name="Baker S."/>
            <person name="Barry K."/>
            <person name="Bills G."/>
            <person name="Bluhm B."/>
            <person name="Cannon C."/>
            <person name="Castanera R."/>
            <person name="Culley D."/>
            <person name="Daum C."/>
            <person name="Ezra D."/>
            <person name="Gonzalez J."/>
            <person name="Henrissat B."/>
            <person name="Kuo A."/>
            <person name="Liang C."/>
            <person name="Lipzen A."/>
            <person name="Lutzoni F."/>
            <person name="Magnuson J."/>
            <person name="Mondo S."/>
            <person name="Nolan M."/>
            <person name="Ohm R."/>
            <person name="Pangilinan J."/>
            <person name="Park H.-J."/>
            <person name="Ramirez L."/>
            <person name="Alfaro M."/>
            <person name="Sun H."/>
            <person name="Tritt A."/>
            <person name="Yoshinaga Y."/>
            <person name="Zwiers L.-H."/>
            <person name="Turgeon B."/>
            <person name="Goodwin S."/>
            <person name="Spatafora J."/>
            <person name="Crous P."/>
            <person name="Grigoriev I."/>
        </authorList>
    </citation>
    <scope>NUCLEOTIDE SEQUENCE</scope>
    <source>
        <strain evidence="1">CBS 115976</strain>
    </source>
</reference>
<evidence type="ECO:0000313" key="2">
    <source>
        <dbReference type="Proteomes" id="UP000799302"/>
    </source>
</evidence>
<organism evidence="1 2">
    <name type="scientific">Microthyrium microscopicum</name>
    <dbReference type="NCBI Taxonomy" id="703497"/>
    <lineage>
        <taxon>Eukaryota</taxon>
        <taxon>Fungi</taxon>
        <taxon>Dikarya</taxon>
        <taxon>Ascomycota</taxon>
        <taxon>Pezizomycotina</taxon>
        <taxon>Dothideomycetes</taxon>
        <taxon>Dothideomycetes incertae sedis</taxon>
        <taxon>Microthyriales</taxon>
        <taxon>Microthyriaceae</taxon>
        <taxon>Microthyrium</taxon>
    </lineage>
</organism>
<sequence length="129" mass="14340">MVLVGSTCMFDLLKPMCRTPYSPIKHRQASSTTPTTHTTHKPLNYPISPLHTAQIPNPAPVSQYPQPAPTSHLIEPTMRNQPIPMSMSITIYYNSKVPVDPNADHPTSANAGHSKIMPSFLRRTIPMRI</sequence>
<evidence type="ECO:0000313" key="1">
    <source>
        <dbReference type="EMBL" id="KAF2668038.1"/>
    </source>
</evidence>